<keyword evidence="4 7" id="KW-0808">Transferase</keyword>
<dbReference type="InterPro" id="IPR029063">
    <property type="entry name" value="SAM-dependent_MTases_sf"/>
</dbReference>
<dbReference type="OrthoDB" id="9802090at2"/>
<feature type="binding site" evidence="7">
    <location>
        <position position="83"/>
    </location>
    <ligand>
        <name>S-adenosyl-L-methionine</name>
        <dbReference type="ChEBI" id="CHEBI:59789"/>
    </ligand>
</feature>
<reference evidence="9 10" key="1">
    <citation type="submission" date="2016-10" db="EMBL/GenBank/DDBJ databases">
        <authorList>
            <person name="de Groot N.N."/>
        </authorList>
    </citation>
    <scope>NUCLEOTIDE SEQUENCE [LARGE SCALE GENOMIC DNA]</scope>
    <source>
        <strain evidence="9 10">CGMCC 1.7054</strain>
    </source>
</reference>
<evidence type="ECO:0000256" key="2">
    <source>
        <dbReference type="ARBA" id="ARBA00003015"/>
    </source>
</evidence>
<comment type="catalytic activity">
    <reaction evidence="1 7">
        <text>guanosine(46) in tRNA + S-adenosyl-L-methionine = N(7)-methylguanosine(46) in tRNA + S-adenosyl-L-homocysteine</text>
        <dbReference type="Rhea" id="RHEA:42708"/>
        <dbReference type="Rhea" id="RHEA-COMP:10188"/>
        <dbReference type="Rhea" id="RHEA-COMP:10189"/>
        <dbReference type="ChEBI" id="CHEBI:57856"/>
        <dbReference type="ChEBI" id="CHEBI:59789"/>
        <dbReference type="ChEBI" id="CHEBI:74269"/>
        <dbReference type="ChEBI" id="CHEBI:74480"/>
        <dbReference type="EC" id="2.1.1.33"/>
    </reaction>
</comment>
<protein>
    <recommendedName>
        <fullName evidence="7">tRNA (guanine-N(7)-)-methyltransferase</fullName>
        <ecNumber evidence="7">2.1.1.33</ecNumber>
    </recommendedName>
    <alternativeName>
        <fullName evidence="7">tRNA (guanine(46)-N(7))-methyltransferase</fullName>
    </alternativeName>
    <alternativeName>
        <fullName evidence="7">tRNA(m7G46)-methyltransferase</fullName>
    </alternativeName>
</protein>
<dbReference type="RefSeq" id="WP_091695867.1">
    <property type="nucleotide sequence ID" value="NZ_CAMIGK010000232.1"/>
</dbReference>
<dbReference type="PANTHER" id="PTHR23417">
    <property type="entry name" value="3-DEOXY-D-MANNO-OCTULOSONIC-ACID TRANSFERASE/TRNA GUANINE-N 7 - -METHYLTRANSFERASE"/>
    <property type="match status" value="1"/>
</dbReference>
<evidence type="ECO:0000256" key="4">
    <source>
        <dbReference type="ARBA" id="ARBA00022679"/>
    </source>
</evidence>
<keyword evidence="5 7" id="KW-0949">S-adenosyl-L-methionine</keyword>
<organism evidence="9 10">
    <name type="scientific">Micrococcus terreus</name>
    <dbReference type="NCBI Taxonomy" id="574650"/>
    <lineage>
        <taxon>Bacteria</taxon>
        <taxon>Bacillati</taxon>
        <taxon>Actinomycetota</taxon>
        <taxon>Actinomycetes</taxon>
        <taxon>Micrococcales</taxon>
        <taxon>Micrococcaceae</taxon>
        <taxon>Micrococcus</taxon>
    </lineage>
</organism>
<feature type="binding site" evidence="7">
    <location>
        <position position="108"/>
    </location>
    <ligand>
        <name>S-adenosyl-L-methionine</name>
        <dbReference type="ChEBI" id="CHEBI:59789"/>
    </ligand>
</feature>
<evidence type="ECO:0000256" key="8">
    <source>
        <dbReference type="SAM" id="MobiDB-lite"/>
    </source>
</evidence>
<evidence type="ECO:0000313" key="9">
    <source>
        <dbReference type="EMBL" id="SFV22151.1"/>
    </source>
</evidence>
<accession>A0A1I7MJQ0</accession>
<dbReference type="InterPro" id="IPR003358">
    <property type="entry name" value="tRNA_(Gua-N-7)_MeTrfase_Trmb"/>
</dbReference>
<comment type="function">
    <text evidence="2 7">Catalyzes the formation of N(7)-methylguanine at position 46 (m7G46) in tRNA.</text>
</comment>
<evidence type="ECO:0000256" key="5">
    <source>
        <dbReference type="ARBA" id="ARBA00022691"/>
    </source>
</evidence>
<dbReference type="PROSITE" id="PS51625">
    <property type="entry name" value="SAM_MT_TRMB"/>
    <property type="match status" value="1"/>
</dbReference>
<dbReference type="STRING" id="574650.SAMN04487966_103229"/>
<dbReference type="EMBL" id="FPCG01000003">
    <property type="protein sequence ID" value="SFV22151.1"/>
    <property type="molecule type" value="Genomic_DNA"/>
</dbReference>
<keyword evidence="6 7" id="KW-0819">tRNA processing</keyword>
<comment type="similarity">
    <text evidence="7">Belongs to the class I-like SAM-binding methyltransferase superfamily. TrmB family.</text>
</comment>
<comment type="caution">
    <text evidence="7">Lacks conserved residue(s) required for the propagation of feature annotation.</text>
</comment>
<dbReference type="Gene3D" id="3.40.50.150">
    <property type="entry name" value="Vaccinia Virus protein VP39"/>
    <property type="match status" value="1"/>
</dbReference>
<evidence type="ECO:0000256" key="6">
    <source>
        <dbReference type="ARBA" id="ARBA00022694"/>
    </source>
</evidence>
<dbReference type="EC" id="2.1.1.33" evidence="7"/>
<evidence type="ECO:0000256" key="7">
    <source>
        <dbReference type="HAMAP-Rule" id="MF_01057"/>
    </source>
</evidence>
<dbReference type="Pfam" id="PF02390">
    <property type="entry name" value="Methyltransf_4"/>
    <property type="match status" value="1"/>
</dbReference>
<dbReference type="UniPathway" id="UPA00989"/>
<gene>
    <name evidence="7" type="primary">trmB</name>
    <name evidence="9" type="ORF">SAMN04487966_103229</name>
</gene>
<feature type="binding site" evidence="7">
    <location>
        <position position="158"/>
    </location>
    <ligand>
        <name>S-adenosyl-L-methionine</name>
        <dbReference type="ChEBI" id="CHEBI:59789"/>
    </ligand>
</feature>
<evidence type="ECO:0000256" key="3">
    <source>
        <dbReference type="ARBA" id="ARBA00022603"/>
    </source>
</evidence>
<feature type="binding site" evidence="7">
    <location>
        <begin position="296"/>
        <end position="299"/>
    </location>
    <ligand>
        <name>substrate</name>
    </ligand>
</feature>
<proteinExistence type="inferred from homology"/>
<dbReference type="PANTHER" id="PTHR23417:SF14">
    <property type="entry name" value="PENTACOTRIPEPTIDE-REPEAT REGION OF PRORP DOMAIN-CONTAINING PROTEIN"/>
    <property type="match status" value="1"/>
</dbReference>
<dbReference type="AlphaFoldDB" id="A0A1I7MJQ0"/>
<feature type="binding site" evidence="7">
    <location>
        <position position="135"/>
    </location>
    <ligand>
        <name>S-adenosyl-L-methionine</name>
        <dbReference type="ChEBI" id="CHEBI:59789"/>
    </ligand>
</feature>
<keyword evidence="10" id="KW-1185">Reference proteome</keyword>
<dbReference type="NCBIfam" id="TIGR00091">
    <property type="entry name" value="tRNA (guanosine(46)-N7)-methyltransferase TrmB"/>
    <property type="match status" value="1"/>
</dbReference>
<feature type="region of interest" description="Disordered" evidence="8">
    <location>
        <begin position="1"/>
        <end position="20"/>
    </location>
</feature>
<dbReference type="HAMAP" id="MF_01057">
    <property type="entry name" value="tRNA_methyltr_TrmB"/>
    <property type="match status" value="1"/>
</dbReference>
<keyword evidence="3 7" id="KW-0489">Methyltransferase</keyword>
<evidence type="ECO:0000256" key="1">
    <source>
        <dbReference type="ARBA" id="ARBA00000142"/>
    </source>
</evidence>
<feature type="binding site" evidence="7">
    <location>
        <position position="162"/>
    </location>
    <ligand>
        <name>substrate</name>
    </ligand>
</feature>
<dbReference type="CDD" id="cd02440">
    <property type="entry name" value="AdoMet_MTases"/>
    <property type="match status" value="1"/>
</dbReference>
<dbReference type="InterPro" id="IPR055361">
    <property type="entry name" value="tRNA_methyltr_TrmB_bact"/>
</dbReference>
<feature type="region of interest" description="Disordered" evidence="8">
    <location>
        <begin position="238"/>
        <end position="288"/>
    </location>
</feature>
<name>A0A1I7MJQ0_9MICC</name>
<feature type="binding site" evidence="7">
    <location>
        <position position="194"/>
    </location>
    <ligand>
        <name>substrate</name>
    </ligand>
</feature>
<dbReference type="Proteomes" id="UP000198881">
    <property type="component" value="Unassembled WGS sequence"/>
</dbReference>
<dbReference type="GO" id="GO:0008176">
    <property type="term" value="F:tRNA (guanine(46)-N7)-methyltransferase activity"/>
    <property type="evidence" value="ECO:0007669"/>
    <property type="project" value="UniProtKB-UniRule"/>
</dbReference>
<dbReference type="GO" id="GO:0043527">
    <property type="term" value="C:tRNA methyltransferase complex"/>
    <property type="evidence" value="ECO:0007669"/>
    <property type="project" value="TreeGrafter"/>
</dbReference>
<sequence length="317" mass="35135">MSEHEHGHNPNPDPALYRREPVSFVRRGDRMTTRRQLSWDRSRAAYILDVPRHRADTSVAPDATLTPDDLERIYGRTAPLVVDVGPGLGESTVAGATAHPDWNFLAVEVYTPGLGALLVEIEDQELSNIRGVQANAPEVLERLLPPASVQEIWVFFPDPWHKTKHHKRRLISPAFADRAAQALVPGGILRLATDWSGYAVHMRQVMEAHPEFTNLHPGRAAGEESPLTRVRLEERELEVGAQPLRKAKPSAVSPDGTPLPAQPRAGLREAAQASTLEDPVDHEGGWAPRFATRPLTSFESKAERAGRLIFDLAYQRS</sequence>
<dbReference type="SUPFAM" id="SSF53335">
    <property type="entry name" value="S-adenosyl-L-methionine-dependent methyltransferases"/>
    <property type="match status" value="1"/>
</dbReference>
<evidence type="ECO:0000313" key="10">
    <source>
        <dbReference type="Proteomes" id="UP000198881"/>
    </source>
</evidence>
<comment type="pathway">
    <text evidence="7">tRNA modification; N(7)-methylguanine-tRNA biosynthesis.</text>
</comment>